<sequence>MGPVSMQHRDESWGTKTVSEILFRKPATTDEPPEHRTDYTIPPFWLDDRSPLLKHVDVRMATERLHKPALNYKQSGSRNIGIPVPRKRWIDEAGMGREPISYMMMMKMILLHRTNRLRSTDKPRLIKHEVPLNYFANNEIYMTFYMSRLFTKTASYNGVLYVSSFLTEDSNGTCANWRRRQATILVRMPARTRPGARHNVLQDKSVNTVALSLVSVLPRQT</sequence>
<proteinExistence type="predicted"/>
<organism evidence="1 2">
    <name type="scientific">Periplaneta americana</name>
    <name type="common">American cockroach</name>
    <name type="synonym">Blatta americana</name>
    <dbReference type="NCBI Taxonomy" id="6978"/>
    <lineage>
        <taxon>Eukaryota</taxon>
        <taxon>Metazoa</taxon>
        <taxon>Ecdysozoa</taxon>
        <taxon>Arthropoda</taxon>
        <taxon>Hexapoda</taxon>
        <taxon>Insecta</taxon>
        <taxon>Pterygota</taxon>
        <taxon>Neoptera</taxon>
        <taxon>Polyneoptera</taxon>
        <taxon>Dictyoptera</taxon>
        <taxon>Blattodea</taxon>
        <taxon>Blattoidea</taxon>
        <taxon>Blattidae</taxon>
        <taxon>Blattinae</taxon>
        <taxon>Periplaneta</taxon>
    </lineage>
</organism>
<protein>
    <submittedName>
        <fullName evidence="1">Uncharacterized protein</fullName>
    </submittedName>
</protein>
<name>A0ABQ8TRW1_PERAM</name>
<comment type="caution">
    <text evidence="1">The sequence shown here is derived from an EMBL/GenBank/DDBJ whole genome shotgun (WGS) entry which is preliminary data.</text>
</comment>
<evidence type="ECO:0000313" key="2">
    <source>
        <dbReference type="Proteomes" id="UP001148838"/>
    </source>
</evidence>
<evidence type="ECO:0000313" key="1">
    <source>
        <dbReference type="EMBL" id="KAJ4449412.1"/>
    </source>
</evidence>
<gene>
    <name evidence="1" type="ORF">ANN_00811</name>
</gene>
<keyword evidence="2" id="KW-1185">Reference proteome</keyword>
<reference evidence="1 2" key="1">
    <citation type="journal article" date="2022" name="Allergy">
        <title>Genome assembly and annotation of Periplaneta americana reveal a comprehensive cockroach allergen profile.</title>
        <authorList>
            <person name="Wang L."/>
            <person name="Xiong Q."/>
            <person name="Saelim N."/>
            <person name="Wang L."/>
            <person name="Nong W."/>
            <person name="Wan A.T."/>
            <person name="Shi M."/>
            <person name="Liu X."/>
            <person name="Cao Q."/>
            <person name="Hui J.H.L."/>
            <person name="Sookrung N."/>
            <person name="Leung T.F."/>
            <person name="Tungtrongchitr A."/>
            <person name="Tsui S.K.W."/>
        </authorList>
    </citation>
    <scope>NUCLEOTIDE SEQUENCE [LARGE SCALE GENOMIC DNA]</scope>
    <source>
        <strain evidence="1">PWHHKU_190912</strain>
    </source>
</reference>
<accession>A0ABQ8TRW1</accession>
<dbReference type="Proteomes" id="UP001148838">
    <property type="component" value="Unassembled WGS sequence"/>
</dbReference>
<dbReference type="EMBL" id="JAJSOF020000003">
    <property type="protein sequence ID" value="KAJ4449412.1"/>
    <property type="molecule type" value="Genomic_DNA"/>
</dbReference>